<keyword evidence="9" id="KW-1185">Reference proteome</keyword>
<feature type="domain" description="Peptidase S1" evidence="7">
    <location>
        <begin position="54"/>
        <end position="301"/>
    </location>
</feature>
<dbReference type="InterPro" id="IPR043504">
    <property type="entry name" value="Peptidase_S1_PA_chymotrypsin"/>
</dbReference>
<feature type="compositionally biased region" description="Polar residues" evidence="6">
    <location>
        <begin position="122"/>
        <end position="134"/>
    </location>
</feature>
<dbReference type="OrthoDB" id="5565075at2759"/>
<keyword evidence="4" id="KW-0720">Serine protease</keyword>
<evidence type="ECO:0000259" key="7">
    <source>
        <dbReference type="PROSITE" id="PS50240"/>
    </source>
</evidence>
<dbReference type="Proteomes" id="UP000677054">
    <property type="component" value="Unassembled WGS sequence"/>
</dbReference>
<proteinExistence type="inferred from homology"/>
<evidence type="ECO:0000313" key="9">
    <source>
        <dbReference type="Proteomes" id="UP000677054"/>
    </source>
</evidence>
<dbReference type="PROSITE" id="PS50240">
    <property type="entry name" value="TRYPSIN_DOM"/>
    <property type="match status" value="1"/>
</dbReference>
<reference evidence="8" key="1">
    <citation type="submission" date="2020-11" db="EMBL/GenBank/DDBJ databases">
        <authorList>
            <person name="Tran Van P."/>
        </authorList>
    </citation>
    <scope>NUCLEOTIDE SEQUENCE</scope>
</reference>
<dbReference type="AlphaFoldDB" id="A0A7R8X351"/>
<evidence type="ECO:0000256" key="1">
    <source>
        <dbReference type="ARBA" id="ARBA00007664"/>
    </source>
</evidence>
<evidence type="ECO:0000313" key="8">
    <source>
        <dbReference type="EMBL" id="CAD7241842.1"/>
    </source>
</evidence>
<dbReference type="EMBL" id="CAJPEV010000184">
    <property type="protein sequence ID" value="CAG0881970.1"/>
    <property type="molecule type" value="Genomic_DNA"/>
</dbReference>
<evidence type="ECO:0000256" key="3">
    <source>
        <dbReference type="ARBA" id="ARBA00022801"/>
    </source>
</evidence>
<evidence type="ECO:0000256" key="2">
    <source>
        <dbReference type="ARBA" id="ARBA00022670"/>
    </source>
</evidence>
<name>A0A7R8X351_9CRUS</name>
<sequence length="302" mass="32782">MVMTTTPCGTSSLARDEAAYIGELRQVQRSWLERFWNRFTGILFWTQREEDPLIVGGSPAAITEAPFMAFVSSSFPKQGMKKLNVGCSASIISEQWILTAAQCLYDERGNFATKVTVHVGSADSTSGTADQPSGTDAKADRWIPHPNYSRDDNTRNYDVALIHLRKSLKLDSTMQPICYPQSDDVLGTSISLCDQKAYGWGYLQTTDQSISTILQKLSVQVTPVTSECTTYTDGRIICVKGVPPSSGICFGDGGGPLVVRYNSRAYVTGIASFVQNNTCAAAPAGYTRASTYASWVKSTIGA</sequence>
<dbReference type="GO" id="GO:0004252">
    <property type="term" value="F:serine-type endopeptidase activity"/>
    <property type="evidence" value="ECO:0007669"/>
    <property type="project" value="InterPro"/>
</dbReference>
<feature type="region of interest" description="Disordered" evidence="6">
    <location>
        <begin position="121"/>
        <end position="147"/>
    </location>
</feature>
<dbReference type="PANTHER" id="PTHR24276:SF91">
    <property type="entry name" value="AT26814P-RELATED"/>
    <property type="match status" value="1"/>
</dbReference>
<dbReference type="FunFam" id="2.40.10.10:FF:000068">
    <property type="entry name" value="transmembrane protease serine 2"/>
    <property type="match status" value="1"/>
</dbReference>
<dbReference type="GO" id="GO:0006508">
    <property type="term" value="P:proteolysis"/>
    <property type="evidence" value="ECO:0007669"/>
    <property type="project" value="UniProtKB-KW"/>
</dbReference>
<dbReference type="SMART" id="SM00020">
    <property type="entry name" value="Tryp_SPc"/>
    <property type="match status" value="1"/>
</dbReference>
<dbReference type="PANTHER" id="PTHR24276">
    <property type="entry name" value="POLYSERASE-RELATED"/>
    <property type="match status" value="1"/>
</dbReference>
<gene>
    <name evidence="8" type="ORF">DSTB1V02_LOCUS1820</name>
</gene>
<dbReference type="EMBL" id="LR899701">
    <property type="protein sequence ID" value="CAD7241842.1"/>
    <property type="molecule type" value="Genomic_DNA"/>
</dbReference>
<evidence type="ECO:0000256" key="5">
    <source>
        <dbReference type="ARBA" id="ARBA00023157"/>
    </source>
</evidence>
<dbReference type="CDD" id="cd00190">
    <property type="entry name" value="Tryp_SPc"/>
    <property type="match status" value="1"/>
</dbReference>
<dbReference type="InterPro" id="IPR050430">
    <property type="entry name" value="Peptidase_S1"/>
</dbReference>
<keyword evidence="2" id="KW-0645">Protease</keyword>
<dbReference type="InterPro" id="IPR001314">
    <property type="entry name" value="Peptidase_S1A"/>
</dbReference>
<keyword evidence="3" id="KW-0378">Hydrolase</keyword>
<dbReference type="PRINTS" id="PR00722">
    <property type="entry name" value="CHYMOTRYPSIN"/>
</dbReference>
<organism evidence="8">
    <name type="scientific">Darwinula stevensoni</name>
    <dbReference type="NCBI Taxonomy" id="69355"/>
    <lineage>
        <taxon>Eukaryota</taxon>
        <taxon>Metazoa</taxon>
        <taxon>Ecdysozoa</taxon>
        <taxon>Arthropoda</taxon>
        <taxon>Crustacea</taxon>
        <taxon>Oligostraca</taxon>
        <taxon>Ostracoda</taxon>
        <taxon>Podocopa</taxon>
        <taxon>Podocopida</taxon>
        <taxon>Darwinulocopina</taxon>
        <taxon>Darwinuloidea</taxon>
        <taxon>Darwinulidae</taxon>
        <taxon>Darwinula</taxon>
    </lineage>
</organism>
<dbReference type="InterPro" id="IPR009003">
    <property type="entry name" value="Peptidase_S1_PA"/>
</dbReference>
<dbReference type="InterPro" id="IPR001254">
    <property type="entry name" value="Trypsin_dom"/>
</dbReference>
<comment type="similarity">
    <text evidence="1">Belongs to the peptidase S1 family.</text>
</comment>
<keyword evidence="5" id="KW-1015">Disulfide bond</keyword>
<evidence type="ECO:0000256" key="6">
    <source>
        <dbReference type="SAM" id="MobiDB-lite"/>
    </source>
</evidence>
<evidence type="ECO:0000256" key="4">
    <source>
        <dbReference type="ARBA" id="ARBA00022825"/>
    </source>
</evidence>
<dbReference type="SUPFAM" id="SSF50494">
    <property type="entry name" value="Trypsin-like serine proteases"/>
    <property type="match status" value="1"/>
</dbReference>
<accession>A0A7R8X351</accession>
<protein>
    <recommendedName>
        <fullName evidence="7">Peptidase S1 domain-containing protein</fullName>
    </recommendedName>
</protein>
<feature type="compositionally biased region" description="Basic and acidic residues" evidence="6">
    <location>
        <begin position="137"/>
        <end position="147"/>
    </location>
</feature>
<dbReference type="Gene3D" id="2.40.10.10">
    <property type="entry name" value="Trypsin-like serine proteases"/>
    <property type="match status" value="1"/>
</dbReference>
<dbReference type="Pfam" id="PF00089">
    <property type="entry name" value="Trypsin"/>
    <property type="match status" value="1"/>
</dbReference>